<dbReference type="InterPro" id="IPR036264">
    <property type="entry name" value="Bact_exopeptidase_dim_dom"/>
</dbReference>
<dbReference type="Gene3D" id="3.30.70.360">
    <property type="match status" value="1"/>
</dbReference>
<gene>
    <name evidence="2" type="ORF">METZ01_LOCUS165754</name>
</gene>
<organism evidence="2">
    <name type="scientific">marine metagenome</name>
    <dbReference type="NCBI Taxonomy" id="408172"/>
    <lineage>
        <taxon>unclassified sequences</taxon>
        <taxon>metagenomes</taxon>
        <taxon>ecological metagenomes</taxon>
    </lineage>
</organism>
<evidence type="ECO:0000259" key="1">
    <source>
        <dbReference type="Pfam" id="PF07687"/>
    </source>
</evidence>
<name>A0A382BGA2_9ZZZZ</name>
<dbReference type="Gene3D" id="3.40.630.10">
    <property type="entry name" value="Zn peptidases"/>
    <property type="match status" value="1"/>
</dbReference>
<dbReference type="EMBL" id="UINC01029716">
    <property type="protein sequence ID" value="SVB12900.1"/>
    <property type="molecule type" value="Genomic_DNA"/>
</dbReference>
<evidence type="ECO:0000313" key="2">
    <source>
        <dbReference type="EMBL" id="SVB12900.1"/>
    </source>
</evidence>
<dbReference type="InterPro" id="IPR017144">
    <property type="entry name" value="Xaa-Arg_dipeptidase"/>
</dbReference>
<proteinExistence type="predicted"/>
<accession>A0A382BGA2</accession>
<dbReference type="AlphaFoldDB" id="A0A382BGA2"/>
<dbReference type="SUPFAM" id="SSF55031">
    <property type="entry name" value="Bacterial exopeptidase dimerisation domain"/>
    <property type="match status" value="1"/>
</dbReference>
<dbReference type="GO" id="GO:0005737">
    <property type="term" value="C:cytoplasm"/>
    <property type="evidence" value="ECO:0007669"/>
    <property type="project" value="TreeGrafter"/>
</dbReference>
<feature type="domain" description="Peptidase M20 dimerisation" evidence="1">
    <location>
        <begin position="203"/>
        <end position="298"/>
    </location>
</feature>
<protein>
    <recommendedName>
        <fullName evidence="1">Peptidase M20 dimerisation domain-containing protein</fullName>
    </recommendedName>
</protein>
<dbReference type="PIRSF" id="PIRSF037226">
    <property type="entry name" value="Amidohydrolase_ACY1L2_prd"/>
    <property type="match status" value="1"/>
</dbReference>
<sequence>MPSKEDLKRQAFQAIDDRADEIVGLAQTILKNPEPGFRETKTSKLVANKFAELGIPFKAGMAMTGVRGEITGGTAGPTLAILGELDSLIVSEHPHADPETNAAHACGHHCQIAMLYGAAMALSHSGLLAELSGRLVFMAVPAEEYIEIEYRDSLRREGKIEFLGGKPELIKLGEFDDVNMAMMLHTTSTPAEKQLCLSGTNNGTVAKKIQFIGRGAHAGGTPHLGINALNAATLALTGIHFNRETFQDADTIRVHPIITKGGEAVSAVPADVRMETFVRGRTIEAIMDANMKVDRALKAGAMAMGAKVSIQTIPGYMPLSQNQDMADIFEANSVDLVGKENVGHVSHRTGSTDMGDVSQLMPVIHPYVGGASGLGHGADYVIEDYKLAVITAAKALTATAVDLLGDGATKAGSIIGGHRPEMTKDEYLKFMRQLASEELFESD</sequence>
<dbReference type="InterPro" id="IPR052030">
    <property type="entry name" value="Peptidase_M20/M20A_hydrolases"/>
</dbReference>
<dbReference type="InterPro" id="IPR011650">
    <property type="entry name" value="Peptidase_M20_dimer"/>
</dbReference>
<dbReference type="NCBIfam" id="TIGR01891">
    <property type="entry name" value="amidohydrolases"/>
    <property type="match status" value="1"/>
</dbReference>
<dbReference type="InterPro" id="IPR002933">
    <property type="entry name" value="Peptidase_M20"/>
</dbReference>
<dbReference type="GO" id="GO:0071713">
    <property type="term" value="F:para-aminobenzoyl-glutamate hydrolase activity"/>
    <property type="evidence" value="ECO:0007669"/>
    <property type="project" value="TreeGrafter"/>
</dbReference>
<dbReference type="Pfam" id="PF07687">
    <property type="entry name" value="M20_dimer"/>
    <property type="match status" value="1"/>
</dbReference>
<dbReference type="Pfam" id="PF01546">
    <property type="entry name" value="Peptidase_M20"/>
    <property type="match status" value="1"/>
</dbReference>
<dbReference type="PANTHER" id="PTHR30575">
    <property type="entry name" value="PEPTIDASE M20"/>
    <property type="match status" value="1"/>
</dbReference>
<dbReference type="PANTHER" id="PTHR30575:SF3">
    <property type="entry name" value="PEPTIDASE M20 DIMERISATION DOMAIN-CONTAINING PROTEIN"/>
    <property type="match status" value="1"/>
</dbReference>
<reference evidence="2" key="1">
    <citation type="submission" date="2018-05" db="EMBL/GenBank/DDBJ databases">
        <authorList>
            <person name="Lanie J.A."/>
            <person name="Ng W.-L."/>
            <person name="Kazmierczak K.M."/>
            <person name="Andrzejewski T.M."/>
            <person name="Davidsen T.M."/>
            <person name="Wayne K.J."/>
            <person name="Tettelin H."/>
            <person name="Glass J.I."/>
            <person name="Rusch D."/>
            <person name="Podicherti R."/>
            <person name="Tsui H.-C.T."/>
            <person name="Winkler M.E."/>
        </authorList>
    </citation>
    <scope>NUCLEOTIDE SEQUENCE</scope>
</reference>
<dbReference type="InterPro" id="IPR017439">
    <property type="entry name" value="Amidohydrolase"/>
</dbReference>
<dbReference type="GO" id="GO:0016805">
    <property type="term" value="F:dipeptidase activity"/>
    <property type="evidence" value="ECO:0007669"/>
    <property type="project" value="InterPro"/>
</dbReference>
<dbReference type="GO" id="GO:0046657">
    <property type="term" value="P:folic acid catabolic process"/>
    <property type="evidence" value="ECO:0007669"/>
    <property type="project" value="TreeGrafter"/>
</dbReference>
<dbReference type="SUPFAM" id="SSF53187">
    <property type="entry name" value="Zn-dependent exopeptidases"/>
    <property type="match status" value="1"/>
</dbReference>